<dbReference type="Pfam" id="PF20154">
    <property type="entry name" value="LNT_N"/>
    <property type="match status" value="1"/>
</dbReference>
<dbReference type="UniPathway" id="UPA00666"/>
<dbReference type="EC" id="2.3.1.269" evidence="9"/>
<evidence type="ECO:0000256" key="2">
    <source>
        <dbReference type="ARBA" id="ARBA00010065"/>
    </source>
</evidence>
<comment type="pathway">
    <text evidence="9">Protein modification; lipoprotein biosynthesis (N-acyl transfer).</text>
</comment>
<dbReference type="InterPro" id="IPR004563">
    <property type="entry name" value="Apolipo_AcylTrfase"/>
</dbReference>
<keyword evidence="4 9" id="KW-0808">Transferase</keyword>
<dbReference type="HAMAP" id="MF_01148">
    <property type="entry name" value="Lnt"/>
    <property type="match status" value="1"/>
</dbReference>
<evidence type="ECO:0000313" key="12">
    <source>
        <dbReference type="Proteomes" id="UP000243525"/>
    </source>
</evidence>
<dbReference type="Proteomes" id="UP000243525">
    <property type="component" value="Unassembled WGS sequence"/>
</dbReference>
<dbReference type="RefSeq" id="WP_107820891.1">
    <property type="nucleotide sequence ID" value="NZ_OY782574.1"/>
</dbReference>
<feature type="transmembrane region" description="Helical" evidence="9">
    <location>
        <begin position="505"/>
        <end position="522"/>
    </location>
</feature>
<evidence type="ECO:0000256" key="1">
    <source>
        <dbReference type="ARBA" id="ARBA00004651"/>
    </source>
</evidence>
<feature type="domain" description="CN hydrolase" evidence="10">
    <location>
        <begin position="220"/>
        <end position="492"/>
    </location>
</feature>
<evidence type="ECO:0000256" key="5">
    <source>
        <dbReference type="ARBA" id="ARBA00022692"/>
    </source>
</evidence>
<dbReference type="InterPro" id="IPR003010">
    <property type="entry name" value="C-N_Hydrolase"/>
</dbReference>
<comment type="similarity">
    <text evidence="2 9">Belongs to the CN hydrolase family. Apolipoprotein N-acyltransferase subfamily.</text>
</comment>
<keyword evidence="7 9" id="KW-0472">Membrane</keyword>
<dbReference type="OrthoDB" id="9804277at2"/>
<proteinExistence type="inferred from homology"/>
<comment type="catalytic activity">
    <reaction evidence="9">
        <text>N-terminal S-1,2-diacyl-sn-glyceryl-L-cysteinyl-[lipoprotein] + a glycerophospholipid = N-acyl-S-1,2-diacyl-sn-glyceryl-L-cysteinyl-[lipoprotein] + a 2-acyl-sn-glycero-3-phospholipid + H(+)</text>
        <dbReference type="Rhea" id="RHEA:48228"/>
        <dbReference type="Rhea" id="RHEA-COMP:14681"/>
        <dbReference type="Rhea" id="RHEA-COMP:14684"/>
        <dbReference type="ChEBI" id="CHEBI:15378"/>
        <dbReference type="ChEBI" id="CHEBI:136912"/>
        <dbReference type="ChEBI" id="CHEBI:140656"/>
        <dbReference type="ChEBI" id="CHEBI:140657"/>
        <dbReference type="ChEBI" id="CHEBI:140660"/>
        <dbReference type="EC" id="2.3.1.269"/>
    </reaction>
</comment>
<keyword evidence="3 9" id="KW-1003">Cell membrane</keyword>
<comment type="caution">
    <text evidence="11">The sequence shown here is derived from an EMBL/GenBank/DDBJ whole genome shotgun (WGS) entry which is preliminary data.</text>
</comment>
<dbReference type="InterPro" id="IPR045378">
    <property type="entry name" value="LNT_N"/>
</dbReference>
<comment type="function">
    <text evidence="9">Catalyzes the phospholipid dependent N-acylation of the N-terminal cysteine of apolipoprotein, the last step in lipoprotein maturation.</text>
</comment>
<dbReference type="Pfam" id="PF00795">
    <property type="entry name" value="CN_hydrolase"/>
    <property type="match status" value="1"/>
</dbReference>
<dbReference type="InterPro" id="IPR036526">
    <property type="entry name" value="C-N_Hydrolase_sf"/>
</dbReference>
<feature type="transmembrane region" description="Helical" evidence="9">
    <location>
        <begin position="53"/>
        <end position="74"/>
    </location>
</feature>
<organism evidence="11 12">
    <name type="scientific">Mangrovibacterium marinum</name>
    <dbReference type="NCBI Taxonomy" id="1639118"/>
    <lineage>
        <taxon>Bacteria</taxon>
        <taxon>Pseudomonadati</taxon>
        <taxon>Bacteroidota</taxon>
        <taxon>Bacteroidia</taxon>
        <taxon>Marinilabiliales</taxon>
        <taxon>Prolixibacteraceae</taxon>
        <taxon>Mangrovibacterium</taxon>
    </lineage>
</organism>
<keyword evidence="11" id="KW-0449">Lipoprotein</keyword>
<dbReference type="NCBIfam" id="TIGR00546">
    <property type="entry name" value="lnt"/>
    <property type="match status" value="1"/>
</dbReference>
<keyword evidence="8 9" id="KW-0012">Acyltransferase</keyword>
<dbReference type="PANTHER" id="PTHR38686">
    <property type="entry name" value="APOLIPOPROTEIN N-ACYLTRANSFERASE"/>
    <property type="match status" value="1"/>
</dbReference>
<keyword evidence="6 9" id="KW-1133">Transmembrane helix</keyword>
<reference evidence="11 12" key="1">
    <citation type="submission" date="2018-04" db="EMBL/GenBank/DDBJ databases">
        <title>Genomic Encyclopedia of Archaeal and Bacterial Type Strains, Phase II (KMG-II): from individual species to whole genera.</title>
        <authorList>
            <person name="Goeker M."/>
        </authorList>
    </citation>
    <scope>NUCLEOTIDE SEQUENCE [LARGE SCALE GENOMIC DNA]</scope>
    <source>
        <strain evidence="11 12">DSM 28823</strain>
    </source>
</reference>
<evidence type="ECO:0000256" key="9">
    <source>
        <dbReference type="HAMAP-Rule" id="MF_01148"/>
    </source>
</evidence>
<dbReference type="Gene3D" id="3.60.110.10">
    <property type="entry name" value="Carbon-nitrogen hydrolase"/>
    <property type="match status" value="1"/>
</dbReference>
<dbReference type="GO" id="GO:0005886">
    <property type="term" value="C:plasma membrane"/>
    <property type="evidence" value="ECO:0007669"/>
    <property type="project" value="UniProtKB-SubCell"/>
</dbReference>
<feature type="transmembrane region" description="Helical" evidence="9">
    <location>
        <begin position="20"/>
        <end position="41"/>
    </location>
</feature>
<evidence type="ECO:0000256" key="7">
    <source>
        <dbReference type="ARBA" id="ARBA00023136"/>
    </source>
</evidence>
<comment type="subcellular location">
    <subcellularLocation>
        <location evidence="1 9">Cell membrane</location>
        <topology evidence="1 9">Multi-pass membrane protein</topology>
    </subcellularLocation>
</comment>
<keyword evidence="12" id="KW-1185">Reference proteome</keyword>
<dbReference type="PANTHER" id="PTHR38686:SF1">
    <property type="entry name" value="APOLIPOPROTEIN N-ACYLTRANSFERASE"/>
    <property type="match status" value="1"/>
</dbReference>
<dbReference type="SUPFAM" id="SSF56317">
    <property type="entry name" value="Carbon-nitrogen hydrolase"/>
    <property type="match status" value="1"/>
</dbReference>
<evidence type="ECO:0000256" key="8">
    <source>
        <dbReference type="ARBA" id="ARBA00023315"/>
    </source>
</evidence>
<feature type="transmembrane region" description="Helical" evidence="9">
    <location>
        <begin position="151"/>
        <end position="173"/>
    </location>
</feature>
<protein>
    <recommendedName>
        <fullName evidence="9">Apolipoprotein N-acyltransferase</fullName>
        <shortName evidence="9">ALP N-acyltransferase</shortName>
        <ecNumber evidence="9">2.3.1.269</ecNumber>
    </recommendedName>
</protein>
<dbReference type="CDD" id="cd07571">
    <property type="entry name" value="ALP_N-acyl_transferase"/>
    <property type="match status" value="1"/>
</dbReference>
<feature type="transmembrane region" description="Helical" evidence="9">
    <location>
        <begin position="80"/>
        <end position="100"/>
    </location>
</feature>
<evidence type="ECO:0000256" key="3">
    <source>
        <dbReference type="ARBA" id="ARBA00022475"/>
    </source>
</evidence>
<sequence>MNQQLKNLLLTGLAALLLSLPWLGIAPGWLLLGALVPLFILEDELERAHPFNPYLIFNYAFAAFWLWHLITVWWVLKVTLWGILFLSTANAGIMAAIWWFFSRMKKRHNRQLANIALIALWLSFEFLHHRWEIEWPWLCLGNGLAAQNKIIQWYELTGMAGGSLWILLSNILIFSGWKKLKARQYLLTMGYSLLLLLLIGLPLMWSLHRYANYAEEGKSIELAVLQPNIDPFTEKFSGMTAREQLTILLHLSDSVVSPQTQYVVAPETCLPELDEDNRLAENPFIRPFVGRAKQAPRLNFILGAMSRKQVNTSAALPAAARYDSVKKQWYELYNSALQVGSADTIAIYHKSILVAGVEKMPFQRYFRFLQSLSLDLGGTTGSLGIQQSPTVFEATHRVAPVICFESLFGQHLTAFVKKGAQFLAVITNDGWLPQPSGYRQHLHISRIRAIECRRSVVRSANTGISAIINQRGDVVQQTLWKQRTAFRGTIHLNDQLSFYVKYGDYIGRIALFTGSLLLLYFISGSIMRKQ</sequence>
<evidence type="ECO:0000313" key="11">
    <source>
        <dbReference type="EMBL" id="PTN10099.1"/>
    </source>
</evidence>
<name>A0A2T5C5C6_9BACT</name>
<dbReference type="GO" id="GO:0016410">
    <property type="term" value="F:N-acyltransferase activity"/>
    <property type="evidence" value="ECO:0007669"/>
    <property type="project" value="UniProtKB-UniRule"/>
</dbReference>
<evidence type="ECO:0000256" key="6">
    <source>
        <dbReference type="ARBA" id="ARBA00022989"/>
    </source>
</evidence>
<dbReference type="AlphaFoldDB" id="A0A2T5C5C6"/>
<feature type="transmembrane region" description="Helical" evidence="9">
    <location>
        <begin position="185"/>
        <end position="205"/>
    </location>
</feature>
<dbReference type="GO" id="GO:0042158">
    <property type="term" value="P:lipoprotein biosynthetic process"/>
    <property type="evidence" value="ECO:0007669"/>
    <property type="project" value="UniProtKB-UniRule"/>
</dbReference>
<dbReference type="EMBL" id="QAAD01000002">
    <property type="protein sequence ID" value="PTN10099.1"/>
    <property type="molecule type" value="Genomic_DNA"/>
</dbReference>
<dbReference type="PROSITE" id="PS50263">
    <property type="entry name" value="CN_HYDROLASE"/>
    <property type="match status" value="1"/>
</dbReference>
<evidence type="ECO:0000256" key="4">
    <source>
        <dbReference type="ARBA" id="ARBA00022679"/>
    </source>
</evidence>
<accession>A0A2T5C5C6</accession>
<evidence type="ECO:0000259" key="10">
    <source>
        <dbReference type="PROSITE" id="PS50263"/>
    </source>
</evidence>
<gene>
    <name evidence="9" type="primary">lnt</name>
    <name evidence="11" type="ORF">C8N47_10282</name>
</gene>
<keyword evidence="5 9" id="KW-0812">Transmembrane</keyword>